<name>A0A7V7PQ85_9HYPH</name>
<keyword evidence="3" id="KW-1185">Reference proteome</keyword>
<gene>
    <name evidence="2" type="ORF">F6X38_08330</name>
</gene>
<protein>
    <submittedName>
        <fullName evidence="2">Uncharacterized protein</fullName>
    </submittedName>
</protein>
<dbReference type="Proteomes" id="UP000432089">
    <property type="component" value="Unassembled WGS sequence"/>
</dbReference>
<dbReference type="EMBL" id="VZDO01000005">
    <property type="protein sequence ID" value="KAB0680187.1"/>
    <property type="molecule type" value="Genomic_DNA"/>
</dbReference>
<proteinExistence type="predicted"/>
<dbReference type="RefSeq" id="WP_150969245.1">
    <property type="nucleotide sequence ID" value="NZ_VZDO01000005.1"/>
</dbReference>
<accession>A0A7V7PQ85</accession>
<dbReference type="AlphaFoldDB" id="A0A7V7PQ85"/>
<feature type="region of interest" description="Disordered" evidence="1">
    <location>
        <begin position="1"/>
        <end position="22"/>
    </location>
</feature>
<evidence type="ECO:0000313" key="3">
    <source>
        <dbReference type="Proteomes" id="UP000432089"/>
    </source>
</evidence>
<evidence type="ECO:0000313" key="2">
    <source>
        <dbReference type="EMBL" id="KAB0680187.1"/>
    </source>
</evidence>
<comment type="caution">
    <text evidence="2">The sequence shown here is derived from an EMBL/GenBank/DDBJ whole genome shotgun (WGS) entry which is preliminary data.</text>
</comment>
<organism evidence="2 3">
    <name type="scientific">Plantimonas leprariae</name>
    <dbReference type="NCBI Taxonomy" id="2615207"/>
    <lineage>
        <taxon>Bacteria</taxon>
        <taxon>Pseudomonadati</taxon>
        <taxon>Pseudomonadota</taxon>
        <taxon>Alphaproteobacteria</taxon>
        <taxon>Hyphomicrobiales</taxon>
        <taxon>Aurantimonadaceae</taxon>
        <taxon>Plantimonas</taxon>
    </lineage>
</organism>
<sequence length="157" mass="16987">MDGSKNNASDLAESDAATNGSNTDGLIGSLGNLRETVQQLDFWARSLKALRRRAAFSIVPKVQRPLRTAPHRTIGNNVGAWLIQIEATSGPDGHPSALYAAAYEKHRDAMFAVRRLQASSDGMDRSEYSTGRCDVVGELSAEATSAMNLKLGELRRL</sequence>
<evidence type="ECO:0000256" key="1">
    <source>
        <dbReference type="SAM" id="MobiDB-lite"/>
    </source>
</evidence>
<reference evidence="2 3" key="1">
    <citation type="submission" date="2019-09" db="EMBL/GenBank/DDBJ databases">
        <title>YIM 132180 draft genome.</title>
        <authorList>
            <person name="Zhang K."/>
        </authorList>
    </citation>
    <scope>NUCLEOTIDE SEQUENCE [LARGE SCALE GENOMIC DNA]</scope>
    <source>
        <strain evidence="2 3">YIM 132180</strain>
    </source>
</reference>